<dbReference type="Gene3D" id="2.60.40.10">
    <property type="entry name" value="Immunoglobulins"/>
    <property type="match status" value="2"/>
</dbReference>
<feature type="domain" description="Big-1" evidence="2">
    <location>
        <begin position="17"/>
        <end position="107"/>
    </location>
</feature>
<organism evidence="3 4">
    <name type="scientific">Sodalis ligni</name>
    <dbReference type="NCBI Taxonomy" id="2697027"/>
    <lineage>
        <taxon>Bacteria</taxon>
        <taxon>Pseudomonadati</taxon>
        <taxon>Pseudomonadota</taxon>
        <taxon>Gammaproteobacteria</taxon>
        <taxon>Enterobacterales</taxon>
        <taxon>Bruguierivoracaceae</taxon>
        <taxon>Sodalis</taxon>
    </lineage>
</organism>
<dbReference type="Pfam" id="PF02369">
    <property type="entry name" value="Big_1"/>
    <property type="match status" value="2"/>
</dbReference>
<accession>A0A4R1NNG7</accession>
<dbReference type="Proteomes" id="UP000294555">
    <property type="component" value="Unassembled WGS sequence"/>
</dbReference>
<protein>
    <recommendedName>
        <fullName evidence="2">Big-1 domain-containing protein</fullName>
    </recommendedName>
</protein>
<dbReference type="EMBL" id="SJOI01000001">
    <property type="protein sequence ID" value="TCL05850.1"/>
    <property type="molecule type" value="Genomic_DNA"/>
</dbReference>
<comment type="similarity">
    <text evidence="1">Belongs to the intimin/invasin family.</text>
</comment>
<dbReference type="InterPro" id="IPR008964">
    <property type="entry name" value="Invasin/intimin_cell_adhesion"/>
</dbReference>
<evidence type="ECO:0000313" key="3">
    <source>
        <dbReference type="EMBL" id="TCL05850.1"/>
    </source>
</evidence>
<dbReference type="AlphaFoldDB" id="A0A4R1NNG7"/>
<reference evidence="3 4" key="1">
    <citation type="submission" date="2019-02" db="EMBL/GenBank/DDBJ databases">
        <title>Investigation of anaerobic lignin degradation for improved lignocellulosic biofuels.</title>
        <authorList>
            <person name="Deangelis K."/>
        </authorList>
    </citation>
    <scope>NUCLEOTIDE SEQUENCE [LARGE SCALE GENOMIC DNA]</scope>
    <source>
        <strain evidence="3 4">159R</strain>
    </source>
</reference>
<dbReference type="SUPFAM" id="SSF49373">
    <property type="entry name" value="Invasin/intimin cell-adhesion fragments"/>
    <property type="match status" value="4"/>
</dbReference>
<dbReference type="RefSeq" id="WP_132924766.1">
    <property type="nucleotide sequence ID" value="NZ_SJOI01000001.1"/>
</dbReference>
<gene>
    <name evidence="3" type="ORF">EZJ58_4072</name>
</gene>
<feature type="domain" description="Big-1" evidence="2">
    <location>
        <begin position="121"/>
        <end position="201"/>
    </location>
</feature>
<evidence type="ECO:0000259" key="2">
    <source>
        <dbReference type="Pfam" id="PF02369"/>
    </source>
</evidence>
<comment type="caution">
    <text evidence="3">The sequence shown here is derived from an EMBL/GenBank/DDBJ whole genome shotgun (WGS) entry which is preliminary data.</text>
</comment>
<dbReference type="InterPro" id="IPR013783">
    <property type="entry name" value="Ig-like_fold"/>
</dbReference>
<name>A0A4R1NNG7_9GAMM</name>
<keyword evidence="4" id="KW-1185">Reference proteome</keyword>
<evidence type="ECO:0000313" key="4">
    <source>
        <dbReference type="Proteomes" id="UP000294555"/>
    </source>
</evidence>
<sequence>MSNDTLPSIPEDACHDLTLTATTNAIADGCDTNSATARLSYQGCPLCGQLLSFTLSGDAQFSDGAQQCSATTDGQGEATVFFTDTRPETVLITCNYYQTQSRESVSFDNNPLADINLSGAVLQNNAPADGISRNAMRYRVYQAAGGAPVPRIALSFSASGGAGLIPPAGPWITDGNGLYDLYVTNGTPGQVLVSAQVPGFAGADNNTFLNFTPVAIYSLTSNTIRNYQQVGGLSNIILFSLTRNGAAAANERMSFTANPPTATIVAADATDPAGQLSVEIFSPLAGEVEITAVVDSQPSLQPVHVIVTFTEPAQRYYIANTVIRDYTPAGQPIGNIVLFTVYSLADNMPQRDIVLDFSTTAIGNAQPLPITGTTGPDGSVSVRVLASDAGTVRLTATIRTEPTTTSNVDTTFI</sequence>
<proteinExistence type="inferred from homology"/>
<evidence type="ECO:0000256" key="1">
    <source>
        <dbReference type="ARBA" id="ARBA00010116"/>
    </source>
</evidence>
<dbReference type="InterPro" id="IPR003344">
    <property type="entry name" value="Big_1_dom"/>
</dbReference>